<dbReference type="InterPro" id="IPR015946">
    <property type="entry name" value="KH_dom-like_a/b"/>
</dbReference>
<dbReference type="Proteomes" id="UP000523863">
    <property type="component" value="Unassembled WGS sequence"/>
</dbReference>
<evidence type="ECO:0000313" key="2">
    <source>
        <dbReference type="Proteomes" id="UP000523863"/>
    </source>
</evidence>
<dbReference type="AlphaFoldDB" id="A0A7W9DAL3"/>
<dbReference type="InterPro" id="IPR003718">
    <property type="entry name" value="OsmC/Ohr_fam"/>
</dbReference>
<proteinExistence type="predicted"/>
<keyword evidence="2" id="KW-1185">Reference proteome</keyword>
<accession>A0A7W9DAL3</accession>
<dbReference type="SUPFAM" id="SSF82784">
    <property type="entry name" value="OsmC-like"/>
    <property type="match status" value="1"/>
</dbReference>
<dbReference type="PANTHER" id="PTHR42830">
    <property type="entry name" value="OSMOTICALLY INDUCIBLE FAMILY PROTEIN"/>
    <property type="match status" value="1"/>
</dbReference>
<dbReference type="EMBL" id="JACHBL010000001">
    <property type="protein sequence ID" value="MBB5597589.1"/>
    <property type="molecule type" value="Genomic_DNA"/>
</dbReference>
<name>A0A7W9DAL3_9MICC</name>
<dbReference type="InterPro" id="IPR052707">
    <property type="entry name" value="OsmC_Ohr_Peroxiredoxin"/>
</dbReference>
<sequence length="157" mass="17204">MSFNEHHFELDVHWTGNQGTGTSGYRDYSRSHNVLADGPGEILGSAARPFRGDAERWNPEQLMLAALAQCHMLSYLHVAVMNNVVVTAYDDHATATLNVNPDGSGELTSATLRPRVSLADESQRALADSLHDQARDVCFIARSVNFPVHHEPESPPA</sequence>
<dbReference type="InterPro" id="IPR036102">
    <property type="entry name" value="OsmC/Ohrsf"/>
</dbReference>
<dbReference type="PANTHER" id="PTHR42830:SF2">
    <property type="entry name" value="OSMC_OHR FAMILY PROTEIN"/>
    <property type="match status" value="1"/>
</dbReference>
<reference evidence="1 2" key="1">
    <citation type="submission" date="2020-08" db="EMBL/GenBank/DDBJ databases">
        <title>Sequencing the genomes of 1000 actinobacteria strains.</title>
        <authorList>
            <person name="Klenk H.-P."/>
        </authorList>
    </citation>
    <scope>NUCLEOTIDE SEQUENCE [LARGE SCALE GENOMIC DNA]</scope>
    <source>
        <strain evidence="1 2">DSM 23694</strain>
    </source>
</reference>
<organism evidence="1 2">
    <name type="scientific">Neomicrococcus lactis</name>
    <dbReference type="NCBI Taxonomy" id="732241"/>
    <lineage>
        <taxon>Bacteria</taxon>
        <taxon>Bacillati</taxon>
        <taxon>Actinomycetota</taxon>
        <taxon>Actinomycetes</taxon>
        <taxon>Micrococcales</taxon>
        <taxon>Micrococcaceae</taxon>
        <taxon>Neomicrococcus</taxon>
    </lineage>
</organism>
<protein>
    <submittedName>
        <fullName evidence="1">Organic hydroperoxide reductase OsmC/OhrA</fullName>
    </submittedName>
</protein>
<gene>
    <name evidence="1" type="ORF">BKA12_000669</name>
</gene>
<dbReference type="Pfam" id="PF02566">
    <property type="entry name" value="OsmC"/>
    <property type="match status" value="1"/>
</dbReference>
<comment type="caution">
    <text evidence="1">The sequence shown here is derived from an EMBL/GenBank/DDBJ whole genome shotgun (WGS) entry which is preliminary data.</text>
</comment>
<dbReference type="Gene3D" id="3.30.300.20">
    <property type="match status" value="1"/>
</dbReference>
<evidence type="ECO:0000313" key="1">
    <source>
        <dbReference type="EMBL" id="MBB5597589.1"/>
    </source>
</evidence>
<dbReference type="RefSeq" id="WP_183640649.1">
    <property type="nucleotide sequence ID" value="NZ_JACHBL010000001.1"/>
</dbReference>